<evidence type="ECO:0000313" key="5">
    <source>
        <dbReference type="EMBL" id="KAG7472792.1"/>
    </source>
</evidence>
<dbReference type="GO" id="GO:0003723">
    <property type="term" value="F:RNA binding"/>
    <property type="evidence" value="ECO:0007669"/>
    <property type="project" value="InterPro"/>
</dbReference>
<dbReference type="PROSITE" id="PS51450">
    <property type="entry name" value="LRR"/>
    <property type="match status" value="2"/>
</dbReference>
<dbReference type="Proteomes" id="UP001046870">
    <property type="component" value="Chromosome 8"/>
</dbReference>
<dbReference type="GO" id="GO:0004826">
    <property type="term" value="F:phenylalanine-tRNA ligase activity"/>
    <property type="evidence" value="ECO:0007669"/>
    <property type="project" value="InterPro"/>
</dbReference>
<name>A0A9D3Q115_MEGAT</name>
<dbReference type="Pfam" id="PF23598">
    <property type="entry name" value="LRR_14"/>
    <property type="match status" value="1"/>
</dbReference>
<reference evidence="5" key="1">
    <citation type="submission" date="2021-01" db="EMBL/GenBank/DDBJ databases">
        <authorList>
            <person name="Zahm M."/>
            <person name="Roques C."/>
            <person name="Cabau C."/>
            <person name="Klopp C."/>
            <person name="Donnadieu C."/>
            <person name="Jouanno E."/>
            <person name="Lampietro C."/>
            <person name="Louis A."/>
            <person name="Herpin A."/>
            <person name="Echchiki A."/>
            <person name="Berthelot C."/>
            <person name="Parey E."/>
            <person name="Roest-Crollius H."/>
            <person name="Braasch I."/>
            <person name="Postlethwait J."/>
            <person name="Bobe J."/>
            <person name="Montfort J."/>
            <person name="Bouchez O."/>
            <person name="Begum T."/>
            <person name="Mejri S."/>
            <person name="Adams A."/>
            <person name="Chen W.-J."/>
            <person name="Guiguen Y."/>
        </authorList>
    </citation>
    <scope>NUCLEOTIDE SEQUENCE</scope>
    <source>
        <strain evidence="5">YG-15Mar2019-1</strain>
        <tissue evidence="5">Brain</tissue>
    </source>
</reference>
<dbReference type="PANTHER" id="PTHR10947">
    <property type="entry name" value="PHENYLALANYL-TRNA SYNTHETASE BETA CHAIN AND LEUCINE-RICH REPEAT-CONTAINING PROTEIN 47"/>
    <property type="match status" value="1"/>
</dbReference>
<evidence type="ECO:0000256" key="2">
    <source>
        <dbReference type="ARBA" id="ARBA00022737"/>
    </source>
</evidence>
<accession>A0A9D3Q115</accession>
<dbReference type="SMART" id="SM00364">
    <property type="entry name" value="LRR_BAC"/>
    <property type="match status" value="5"/>
</dbReference>
<feature type="region of interest" description="Disordered" evidence="3">
    <location>
        <begin position="248"/>
        <end position="291"/>
    </location>
</feature>
<dbReference type="Gene3D" id="3.80.10.10">
    <property type="entry name" value="Ribonuclease Inhibitor"/>
    <property type="match status" value="1"/>
</dbReference>
<evidence type="ECO:0000259" key="4">
    <source>
        <dbReference type="SMART" id="SM00873"/>
    </source>
</evidence>
<keyword evidence="6" id="KW-1185">Reference proteome</keyword>
<sequence length="568" mass="63462">MARMVESGEKWAEIERAASEKRRELVLQGPNIDKKIQTGGLNPSIYSLTLLNYLEISQCPSLLEIHEEIQNLTHLQSLILCRNKLSTIPKSVGSLKSLKVLDVSVNELKALPDELSQLSELNTLNVSCNKITGLPNGLSKCTKLSTINISKNEISRLPEDLYSADLELLSTVIASENAIEELSGDISNLPALKNLDLSNNKLSDIPFDLADCSKLKEINFKGNKLKDKRLEKMVNGCQTKSILDYLRAGGRGKGKGKQQNGSEKEEGGKEKDKKKRTDRRQKNKKEEDEVEEVNRMVVKVLHVSDNPTAFTVKVAPQVKDVRPYIVCCIVKGMNLKPGNALKRFLAAQIKLHDEICGKRTTATIATHDFELLHWPLLYDARPPKTLKIVPLGRKEMNAVDLMRQLQLEAEEQRKQKKRQNVSGLHKYLQLLDGKENYPCVVDAQDHVISFPPITNSEKTKMRKSTSTLFVEVTSSTSLQICKDVMDSLIVKMAELNKLTFDHKEESLSDGESDLAGNEKAKEPAANEMTSSELVVQQVRIVDMDGNLKVVYPSKTDLASDVPNLTVVR</sequence>
<dbReference type="InterPro" id="IPR001611">
    <property type="entry name" value="Leu-rich_rpt"/>
</dbReference>
<feature type="domain" description="B3/B4 tRNA-binding" evidence="4">
    <location>
        <begin position="321"/>
        <end position="497"/>
    </location>
</feature>
<dbReference type="InterPro" id="IPR020825">
    <property type="entry name" value="Phe-tRNA_synthase-like_B3/B4"/>
</dbReference>
<keyword evidence="2" id="KW-0677">Repeat</keyword>
<feature type="compositionally biased region" description="Basic residues" evidence="3">
    <location>
        <begin position="272"/>
        <end position="283"/>
    </location>
</feature>
<dbReference type="Pfam" id="PF12799">
    <property type="entry name" value="LRR_4"/>
    <property type="match status" value="1"/>
</dbReference>
<dbReference type="AlphaFoldDB" id="A0A9D3Q115"/>
<gene>
    <name evidence="5" type="ORF">MATL_G00112720</name>
</gene>
<dbReference type="InterPro" id="IPR005146">
    <property type="entry name" value="B3/B4_tRNA-bd"/>
</dbReference>
<dbReference type="InterPro" id="IPR025875">
    <property type="entry name" value="Leu-rich_rpt_4"/>
</dbReference>
<dbReference type="EMBL" id="JAFDVH010000008">
    <property type="protein sequence ID" value="KAG7472792.1"/>
    <property type="molecule type" value="Genomic_DNA"/>
</dbReference>
<dbReference type="SUPFAM" id="SSF52058">
    <property type="entry name" value="L domain-like"/>
    <property type="match status" value="1"/>
</dbReference>
<dbReference type="OrthoDB" id="67933at2759"/>
<dbReference type="SMART" id="SM00873">
    <property type="entry name" value="B3_4"/>
    <property type="match status" value="1"/>
</dbReference>
<proteinExistence type="predicted"/>
<feature type="region of interest" description="Disordered" evidence="3">
    <location>
        <begin position="504"/>
        <end position="528"/>
    </location>
</feature>
<protein>
    <recommendedName>
        <fullName evidence="4">B3/B4 tRNA-binding domain-containing protein</fullName>
    </recommendedName>
</protein>
<keyword evidence="1" id="KW-0433">Leucine-rich repeat</keyword>
<dbReference type="SMART" id="SM00369">
    <property type="entry name" value="LRR_TYP"/>
    <property type="match status" value="5"/>
</dbReference>
<feature type="compositionally biased region" description="Basic and acidic residues" evidence="3">
    <location>
        <begin position="262"/>
        <end position="271"/>
    </location>
</feature>
<dbReference type="Gene3D" id="3.50.40.10">
    <property type="entry name" value="Phenylalanyl-trna Synthetase, Chain B, domain 3"/>
    <property type="match status" value="1"/>
</dbReference>
<evidence type="ECO:0000256" key="3">
    <source>
        <dbReference type="SAM" id="MobiDB-lite"/>
    </source>
</evidence>
<dbReference type="PANTHER" id="PTHR10947:SF3">
    <property type="entry name" value="LEUCINE-RICH REPEAT-CONTAINING PROTEIN 47"/>
    <property type="match status" value="1"/>
</dbReference>
<dbReference type="InterPro" id="IPR003591">
    <property type="entry name" value="Leu-rich_rpt_typical-subtyp"/>
</dbReference>
<dbReference type="InterPro" id="IPR055414">
    <property type="entry name" value="LRR_R13L4/SHOC2-like"/>
</dbReference>
<dbReference type="GO" id="GO:0006432">
    <property type="term" value="P:phenylalanyl-tRNA aminoacylation"/>
    <property type="evidence" value="ECO:0007669"/>
    <property type="project" value="InterPro"/>
</dbReference>
<organism evidence="5 6">
    <name type="scientific">Megalops atlanticus</name>
    <name type="common">Tarpon</name>
    <name type="synonym">Clupea gigantea</name>
    <dbReference type="NCBI Taxonomy" id="7932"/>
    <lineage>
        <taxon>Eukaryota</taxon>
        <taxon>Metazoa</taxon>
        <taxon>Chordata</taxon>
        <taxon>Craniata</taxon>
        <taxon>Vertebrata</taxon>
        <taxon>Euteleostomi</taxon>
        <taxon>Actinopterygii</taxon>
        <taxon>Neopterygii</taxon>
        <taxon>Teleostei</taxon>
        <taxon>Elopiformes</taxon>
        <taxon>Megalopidae</taxon>
        <taxon>Megalops</taxon>
    </lineage>
</organism>
<evidence type="ECO:0000256" key="1">
    <source>
        <dbReference type="ARBA" id="ARBA00022614"/>
    </source>
</evidence>
<comment type="caution">
    <text evidence="5">The sequence shown here is derived from an EMBL/GenBank/DDBJ whole genome shotgun (WGS) entry which is preliminary data.</text>
</comment>
<evidence type="ECO:0000313" key="6">
    <source>
        <dbReference type="Proteomes" id="UP001046870"/>
    </source>
</evidence>
<dbReference type="InterPro" id="IPR045060">
    <property type="entry name" value="Phe-tRNA-ligase_IIc_bsu"/>
</dbReference>
<dbReference type="InterPro" id="IPR032675">
    <property type="entry name" value="LRR_dom_sf"/>
</dbReference>